<proteinExistence type="inferred from homology"/>
<dbReference type="GO" id="GO:0008236">
    <property type="term" value="F:serine-type peptidase activity"/>
    <property type="evidence" value="ECO:0007669"/>
    <property type="project" value="UniProtKB-KW"/>
</dbReference>
<evidence type="ECO:0000259" key="5">
    <source>
        <dbReference type="Pfam" id="PF00326"/>
    </source>
</evidence>
<comment type="similarity">
    <text evidence="1">Belongs to the peptidase S9B family. DPPIV subfamily.</text>
</comment>
<protein>
    <recommendedName>
        <fullName evidence="10">Dipeptidyl peptidase 9</fullName>
    </recommendedName>
</protein>
<keyword evidence="2" id="KW-0645">Protease</keyword>
<evidence type="ECO:0000259" key="6">
    <source>
        <dbReference type="Pfam" id="PF00930"/>
    </source>
</evidence>
<keyword evidence="3" id="KW-0378">Hydrolase</keyword>
<sequence length="824" mass="94797">MDKEKDDRKFTWSELKGVVSDLRRQLSSLSTMVPSSITFRTLPDGRTRIYFLSTPQNGWETTLLFADIPNTNQPTSLRLLWQCVIESNFPSISSSNKFSREEQLLWERKRMTTWGINSYEIHSDSGKIVFPAASSLFQCIDNGYTNGQLFPTKLRMTASGAKINSQICPSNPDLVAYICNHDIWVTHTVSGSNVRLTFAHKGGRNLADDPLCAGVPSYVMQEEFSRYQGYWWQPTCTGGVYRVLYEEVDEGDVKVFCFPSSQSDSGEVEEFRFPRAGCANSKSYLKMIEFKVNEHLQIVDVCMLELQFSLSLLFPWMEYVVRAGWTPNSEYIWVQLLDRRQQRLELVLLSLSNFTEVLPMYEDSTIVHHSSPVVQVIYSQESNIWVNVHDLLHFLPLTDNNEVQFIWASEESGFRHLYLISAQIMPYTNGIAETTETMDYVFLQPKILSKVALTQGDWEALGQNLWVDNDRQLVYFMGLKETPLEKHLYVVSLRRPGEVRLLTRPGFSYAVDFSKDCSMIVTVYSNIQKPPACQVFRIVHADWTVEGVTLTPLGYLMESIPLVNECYSPELYTHEISSGHVLYAMVFKPHNFEFGKKYPTVLNVYGGPEVQLVSNTFKGMRQLRMHMLAARGYCVVAIDSRGSQHRGLQFESYIKRRMGTVELKDQIEVLKWLSESLHYIDLGRIAIHGWSYGGYLSLMGLINHPDVFKIAIAGAPVTNWSLYDTGYTERYMDLPEHNPEGYYEGNVLNYINKFPEEENRLLIIHGLIDENVHFYHTSQLINSLIKAGKPYQLQIYPNERHSLRHLDASKHYETTLLSFLQNHL</sequence>
<evidence type="ECO:0000256" key="4">
    <source>
        <dbReference type="ARBA" id="ARBA00022825"/>
    </source>
</evidence>
<dbReference type="EMBL" id="OV651818">
    <property type="protein sequence ID" value="CAH1111541.1"/>
    <property type="molecule type" value="Genomic_DNA"/>
</dbReference>
<feature type="domain" description="Dipeptidylpeptidase IV N-terminal" evidence="6">
    <location>
        <begin position="162"/>
        <end position="531"/>
    </location>
</feature>
<evidence type="ECO:0000256" key="1">
    <source>
        <dbReference type="ARBA" id="ARBA00010036"/>
    </source>
</evidence>
<evidence type="ECO:0008006" key="10">
    <source>
        <dbReference type="Google" id="ProtNLM"/>
    </source>
</evidence>
<dbReference type="Gene3D" id="2.140.10.30">
    <property type="entry name" value="Dipeptidylpeptidase IV, N-terminal domain"/>
    <property type="match status" value="1"/>
</dbReference>
<dbReference type="PANTHER" id="PTHR11731:SF193">
    <property type="entry name" value="DIPEPTIDYL PEPTIDASE 9"/>
    <property type="match status" value="1"/>
</dbReference>
<dbReference type="InterPro" id="IPR045785">
    <property type="entry name" value="Dpp_8/9_N"/>
</dbReference>
<dbReference type="Gene3D" id="3.40.50.1820">
    <property type="entry name" value="alpha/beta hydrolase"/>
    <property type="match status" value="1"/>
</dbReference>
<evidence type="ECO:0000313" key="8">
    <source>
        <dbReference type="EMBL" id="CAH1111541.1"/>
    </source>
</evidence>
<dbReference type="InterPro" id="IPR029058">
    <property type="entry name" value="AB_hydrolase_fold"/>
</dbReference>
<feature type="domain" description="Dipeptidyl peptidase 8 /9 ,N-terminal" evidence="7">
    <location>
        <begin position="9"/>
        <end position="111"/>
    </location>
</feature>
<dbReference type="SUPFAM" id="SSF82171">
    <property type="entry name" value="DPP6 N-terminal domain-like"/>
    <property type="match status" value="1"/>
</dbReference>
<reference evidence="8" key="1">
    <citation type="submission" date="2022-01" db="EMBL/GenBank/DDBJ databases">
        <authorList>
            <person name="King R."/>
        </authorList>
    </citation>
    <scope>NUCLEOTIDE SEQUENCE</scope>
</reference>
<dbReference type="InterPro" id="IPR001375">
    <property type="entry name" value="Peptidase_S9_cat"/>
</dbReference>
<evidence type="ECO:0000313" key="9">
    <source>
        <dbReference type="Proteomes" id="UP001153636"/>
    </source>
</evidence>
<dbReference type="GO" id="GO:0006508">
    <property type="term" value="P:proteolysis"/>
    <property type="evidence" value="ECO:0007669"/>
    <property type="project" value="UniProtKB-KW"/>
</dbReference>
<accession>A0A9P0CZW0</accession>
<gene>
    <name evidence="8" type="ORF">PSYICH_LOCUS12056</name>
</gene>
<dbReference type="Pfam" id="PF00930">
    <property type="entry name" value="DPPIV_N"/>
    <property type="match status" value="1"/>
</dbReference>
<organism evidence="8 9">
    <name type="scientific">Psylliodes chrysocephalus</name>
    <dbReference type="NCBI Taxonomy" id="3402493"/>
    <lineage>
        <taxon>Eukaryota</taxon>
        <taxon>Metazoa</taxon>
        <taxon>Ecdysozoa</taxon>
        <taxon>Arthropoda</taxon>
        <taxon>Hexapoda</taxon>
        <taxon>Insecta</taxon>
        <taxon>Pterygota</taxon>
        <taxon>Neoptera</taxon>
        <taxon>Endopterygota</taxon>
        <taxon>Coleoptera</taxon>
        <taxon>Polyphaga</taxon>
        <taxon>Cucujiformia</taxon>
        <taxon>Chrysomeloidea</taxon>
        <taxon>Chrysomelidae</taxon>
        <taxon>Galerucinae</taxon>
        <taxon>Alticini</taxon>
        <taxon>Psylliodes</taxon>
    </lineage>
</organism>
<dbReference type="InterPro" id="IPR002469">
    <property type="entry name" value="Peptidase_S9B_N"/>
</dbReference>
<dbReference type="OrthoDB" id="16520at2759"/>
<evidence type="ECO:0000256" key="3">
    <source>
        <dbReference type="ARBA" id="ARBA00022801"/>
    </source>
</evidence>
<evidence type="ECO:0000256" key="2">
    <source>
        <dbReference type="ARBA" id="ARBA00022670"/>
    </source>
</evidence>
<keyword evidence="4" id="KW-0720">Serine protease</keyword>
<dbReference type="InterPro" id="IPR050278">
    <property type="entry name" value="Serine_Prot_S9B/DPPIV"/>
</dbReference>
<dbReference type="GO" id="GO:0008239">
    <property type="term" value="F:dipeptidyl-peptidase activity"/>
    <property type="evidence" value="ECO:0007669"/>
    <property type="project" value="TreeGrafter"/>
</dbReference>
<dbReference type="Pfam" id="PF19520">
    <property type="entry name" value="Dpp_8_9_N"/>
    <property type="match status" value="1"/>
</dbReference>
<keyword evidence="9" id="KW-1185">Reference proteome</keyword>
<dbReference type="PANTHER" id="PTHR11731">
    <property type="entry name" value="PROTEASE FAMILY S9B,C DIPEPTIDYL-PEPTIDASE IV-RELATED"/>
    <property type="match status" value="1"/>
</dbReference>
<dbReference type="SUPFAM" id="SSF53474">
    <property type="entry name" value="alpha/beta-Hydrolases"/>
    <property type="match status" value="1"/>
</dbReference>
<name>A0A9P0CZW0_9CUCU</name>
<dbReference type="Proteomes" id="UP001153636">
    <property type="component" value="Chromosome 6"/>
</dbReference>
<evidence type="ECO:0000259" key="7">
    <source>
        <dbReference type="Pfam" id="PF19520"/>
    </source>
</evidence>
<dbReference type="AlphaFoldDB" id="A0A9P0CZW0"/>
<dbReference type="Pfam" id="PF00326">
    <property type="entry name" value="Peptidase_S9"/>
    <property type="match status" value="1"/>
</dbReference>
<feature type="domain" description="Peptidase S9 prolyl oligopeptidase catalytic" evidence="5">
    <location>
        <begin position="623"/>
        <end position="824"/>
    </location>
</feature>